<dbReference type="GO" id="GO:0008970">
    <property type="term" value="F:phospholipase A1 activity"/>
    <property type="evidence" value="ECO:0007669"/>
    <property type="project" value="InterPro"/>
</dbReference>
<dbReference type="GO" id="GO:0047714">
    <property type="term" value="F:galactolipase activity"/>
    <property type="evidence" value="ECO:0007669"/>
    <property type="project" value="UniProtKB-EC"/>
</dbReference>
<dbReference type="STRING" id="74649.A0A2P6R8L8"/>
<proteinExistence type="predicted"/>
<protein>
    <submittedName>
        <fullName evidence="4">Putative galactolipase</fullName>
        <ecNumber evidence="4">3.1.1.26</ecNumber>
    </submittedName>
</protein>
<evidence type="ECO:0000259" key="3">
    <source>
        <dbReference type="Pfam" id="PF01764"/>
    </source>
</evidence>
<evidence type="ECO:0000256" key="1">
    <source>
        <dbReference type="ARBA" id="ARBA00022801"/>
    </source>
</evidence>
<organism evidence="4 5">
    <name type="scientific">Rosa chinensis</name>
    <name type="common">China rose</name>
    <dbReference type="NCBI Taxonomy" id="74649"/>
    <lineage>
        <taxon>Eukaryota</taxon>
        <taxon>Viridiplantae</taxon>
        <taxon>Streptophyta</taxon>
        <taxon>Embryophyta</taxon>
        <taxon>Tracheophyta</taxon>
        <taxon>Spermatophyta</taxon>
        <taxon>Magnoliopsida</taxon>
        <taxon>eudicotyledons</taxon>
        <taxon>Gunneridae</taxon>
        <taxon>Pentapetalae</taxon>
        <taxon>rosids</taxon>
        <taxon>fabids</taxon>
        <taxon>Rosales</taxon>
        <taxon>Rosaceae</taxon>
        <taxon>Rosoideae</taxon>
        <taxon>Rosoideae incertae sedis</taxon>
        <taxon>Rosa</taxon>
    </lineage>
</organism>
<dbReference type="InterPro" id="IPR002921">
    <property type="entry name" value="Fungal_lipase-type"/>
</dbReference>
<feature type="region of interest" description="Disordered" evidence="2">
    <location>
        <begin position="262"/>
        <end position="285"/>
    </location>
</feature>
<dbReference type="InterPro" id="IPR029058">
    <property type="entry name" value="AB_hydrolase_fold"/>
</dbReference>
<evidence type="ECO:0000313" key="5">
    <source>
        <dbReference type="Proteomes" id="UP000238479"/>
    </source>
</evidence>
<dbReference type="AlphaFoldDB" id="A0A2P6R8L8"/>
<keyword evidence="1 4" id="KW-0378">Hydrolase</keyword>
<dbReference type="Gramene" id="PRQ42776">
    <property type="protein sequence ID" value="PRQ42776"/>
    <property type="gene ID" value="RchiOBHm_Chr3g0461341"/>
</dbReference>
<evidence type="ECO:0000313" key="4">
    <source>
        <dbReference type="EMBL" id="PRQ42776.1"/>
    </source>
</evidence>
<accession>A0A2P6R8L8</accession>
<sequence>MALTSLAIPSSLASSTKYILKEYNDLHQSHSSRDLCNLASIQGRFSSADNQICYCINRNHATSTEPEPKKSPFVRISSFQSRGSIIPNLLRSYSFDPNSSKHMNIVENDRNEVESSRESSEAEELKRTSWVESLAELGRNNWKNIWQQKVVGGEDNDCDEERKRRSYDRDLFSRFLVRVPWSDTKLFSQLAFLCNLAYVIPEIRATDLKRYYGLQFVTSSLDKQAKADRIVSIKSKRDQDSTAVNSMASAAAYLRSVSKSQQEVAGENSRRNGGSSPQNHKSEIDASLTASTMTLRLTAGNEEKQGAAKDIQSLHSLPCEWFVCDDPTTYTRFFVIQGIDSLASWQAYFLFEPIEFEVGMDNILRYKVSSARKENEKLNVTDILMQGTSVLVHRGIYELAKEIYQQFKPKIIYHLARYGEQAKLQFTGHCLGGSLSVIVHLMLLTRKLVKPSTLLPVVTFGSPYVFCGGQKIFEQLGFDEYDHIRCVMLPRDIVPRSFSSNYPNHVAEVLKHLHGSFESHPCLTKNKILYSPMGRLFIVQPDEKSSPPHPLLPSGSSLYALDITQCGFSSNVLRAFLNSPHPLETLSDPTAYGSEGTILRDHDSSNYLKAVNGVLIKAIQKEGCQES</sequence>
<dbReference type="OMA" id="NTHTRCF"/>
<name>A0A2P6R8L8_ROSCH</name>
<dbReference type="SUPFAM" id="SSF53474">
    <property type="entry name" value="alpha/beta-Hydrolases"/>
    <property type="match status" value="1"/>
</dbReference>
<comment type="caution">
    <text evidence="4">The sequence shown here is derived from an EMBL/GenBank/DDBJ whole genome shotgun (WGS) entry which is preliminary data.</text>
</comment>
<dbReference type="GO" id="GO:0006629">
    <property type="term" value="P:lipid metabolic process"/>
    <property type="evidence" value="ECO:0007669"/>
    <property type="project" value="InterPro"/>
</dbReference>
<keyword evidence="5" id="KW-1185">Reference proteome</keyword>
<dbReference type="Pfam" id="PF01764">
    <property type="entry name" value="Lipase_3"/>
    <property type="match status" value="1"/>
</dbReference>
<dbReference type="PANTHER" id="PTHR46483:SF1">
    <property type="entry name" value="PHOSPHOLIPASE A1 PLIP1, CHLOROPLASTIC"/>
    <property type="match status" value="1"/>
</dbReference>
<dbReference type="EC" id="3.1.1.26" evidence="4"/>
<evidence type="ECO:0000256" key="2">
    <source>
        <dbReference type="SAM" id="MobiDB-lite"/>
    </source>
</evidence>
<dbReference type="PANTHER" id="PTHR46483">
    <property type="entry name" value="PHOSPHOLIPASE A1 PLIP2, CHLOROPLASTIC"/>
    <property type="match status" value="1"/>
</dbReference>
<dbReference type="EMBL" id="PDCK01000041">
    <property type="protein sequence ID" value="PRQ42776.1"/>
    <property type="molecule type" value="Genomic_DNA"/>
</dbReference>
<feature type="domain" description="Fungal lipase-type" evidence="3">
    <location>
        <begin position="334"/>
        <end position="499"/>
    </location>
</feature>
<dbReference type="Gene3D" id="3.40.50.1820">
    <property type="entry name" value="alpha/beta hydrolase"/>
    <property type="match status" value="1"/>
</dbReference>
<gene>
    <name evidence="4" type="ORF">RchiOBHm_Chr3g0461341</name>
</gene>
<dbReference type="CDD" id="cd00519">
    <property type="entry name" value="Lipase_3"/>
    <property type="match status" value="1"/>
</dbReference>
<reference evidence="4 5" key="1">
    <citation type="journal article" date="2018" name="Nat. Genet.">
        <title>The Rosa genome provides new insights in the design of modern roses.</title>
        <authorList>
            <person name="Bendahmane M."/>
        </authorList>
    </citation>
    <scope>NUCLEOTIDE SEQUENCE [LARGE SCALE GENOMIC DNA]</scope>
    <source>
        <strain evidence="5">cv. Old Blush</strain>
    </source>
</reference>
<dbReference type="Proteomes" id="UP000238479">
    <property type="component" value="Chromosome 3"/>
</dbReference>
<dbReference type="InterPro" id="IPR043367">
    <property type="entry name" value="PLIP1/2/3"/>
</dbReference>